<keyword evidence="2" id="KW-1185">Reference proteome</keyword>
<reference evidence="1 2" key="1">
    <citation type="journal article" date="2022" name="Nat. Ecol. Evol.">
        <title>A masculinizing supergene underlies an exaggerated male reproductive morph in a spider.</title>
        <authorList>
            <person name="Hendrickx F."/>
            <person name="De Corte Z."/>
            <person name="Sonet G."/>
            <person name="Van Belleghem S.M."/>
            <person name="Kostlbacher S."/>
            <person name="Vangestel C."/>
        </authorList>
    </citation>
    <scope>NUCLEOTIDE SEQUENCE [LARGE SCALE GENOMIC DNA]</scope>
    <source>
        <strain evidence="1">W744_W776</strain>
    </source>
</reference>
<name>A0AAV6V991_9ARAC</name>
<dbReference type="EMBL" id="JAFNEN010000139">
    <property type="protein sequence ID" value="KAG8192504.1"/>
    <property type="molecule type" value="Genomic_DNA"/>
</dbReference>
<accession>A0AAV6V991</accession>
<evidence type="ECO:0000313" key="2">
    <source>
        <dbReference type="Proteomes" id="UP000827092"/>
    </source>
</evidence>
<proteinExistence type="predicted"/>
<evidence type="ECO:0000313" key="1">
    <source>
        <dbReference type="EMBL" id="KAG8192504.1"/>
    </source>
</evidence>
<dbReference type="Proteomes" id="UP000827092">
    <property type="component" value="Unassembled WGS sequence"/>
</dbReference>
<comment type="caution">
    <text evidence="1">The sequence shown here is derived from an EMBL/GenBank/DDBJ whole genome shotgun (WGS) entry which is preliminary data.</text>
</comment>
<organism evidence="1 2">
    <name type="scientific">Oedothorax gibbosus</name>
    <dbReference type="NCBI Taxonomy" id="931172"/>
    <lineage>
        <taxon>Eukaryota</taxon>
        <taxon>Metazoa</taxon>
        <taxon>Ecdysozoa</taxon>
        <taxon>Arthropoda</taxon>
        <taxon>Chelicerata</taxon>
        <taxon>Arachnida</taxon>
        <taxon>Araneae</taxon>
        <taxon>Araneomorphae</taxon>
        <taxon>Entelegynae</taxon>
        <taxon>Araneoidea</taxon>
        <taxon>Linyphiidae</taxon>
        <taxon>Erigoninae</taxon>
        <taxon>Oedothorax</taxon>
    </lineage>
</organism>
<gene>
    <name evidence="1" type="ORF">JTE90_018026</name>
</gene>
<dbReference type="AlphaFoldDB" id="A0AAV6V991"/>
<protein>
    <submittedName>
        <fullName evidence="1">Uncharacterized protein</fullName>
    </submittedName>
</protein>
<sequence>MVVLLLNVCSGYEVCKNEDKEECMKKNLESMQELATLDEKDADSMKKFCKHVDPLFCEVDKDLKFCGEDIPSSIKDILSEFCSSGTALFKGDFWIILSVSVAYFLNNVI</sequence>